<feature type="binding site" evidence="10">
    <location>
        <begin position="808"/>
        <end position="811"/>
    </location>
    <ligand>
        <name>IMP</name>
        <dbReference type="ChEBI" id="CHEBI:58053"/>
    </ligand>
</feature>
<evidence type="ECO:0000256" key="11">
    <source>
        <dbReference type="PROSITE-ProRule" id="PRU10134"/>
    </source>
</evidence>
<feature type="binding site" evidence="10">
    <location>
        <position position="808"/>
    </location>
    <ligand>
        <name>Mg(2+)</name>
        <dbReference type="ChEBI" id="CHEBI:18420"/>
    </ligand>
</feature>
<feature type="binding site" evidence="10">
    <location>
        <position position="835"/>
    </location>
    <ligand>
        <name>Mg(2+)</name>
        <dbReference type="ChEBI" id="CHEBI:18420"/>
    </ligand>
</feature>
<keyword evidence="4 10" id="KW-0436">Ligase</keyword>
<dbReference type="GO" id="GO:0000287">
    <property type="term" value="F:magnesium ion binding"/>
    <property type="evidence" value="ECO:0007669"/>
    <property type="project" value="UniProtKB-UniRule"/>
</dbReference>
<dbReference type="InterPro" id="IPR043987">
    <property type="entry name" value="CCZ1/INTU/HSP4_longin_1"/>
</dbReference>
<dbReference type="UniPathway" id="UPA00075">
    <property type="reaction ID" value="UER00335"/>
</dbReference>
<evidence type="ECO:0000256" key="2">
    <source>
        <dbReference type="ARBA" id="ARBA00011738"/>
    </source>
</evidence>
<comment type="catalytic activity">
    <reaction evidence="10">
        <text>IMP + L-aspartate + GTP = N(6)-(1,2-dicarboxyethyl)-AMP + GDP + phosphate + 2 H(+)</text>
        <dbReference type="Rhea" id="RHEA:15753"/>
        <dbReference type="ChEBI" id="CHEBI:15378"/>
        <dbReference type="ChEBI" id="CHEBI:29991"/>
        <dbReference type="ChEBI" id="CHEBI:37565"/>
        <dbReference type="ChEBI" id="CHEBI:43474"/>
        <dbReference type="ChEBI" id="CHEBI:57567"/>
        <dbReference type="ChEBI" id="CHEBI:58053"/>
        <dbReference type="ChEBI" id="CHEBI:58189"/>
        <dbReference type="EC" id="6.3.4.4"/>
    </reaction>
</comment>
<dbReference type="Pfam" id="PF19031">
    <property type="entry name" value="Intu_longin_1"/>
    <property type="match status" value="1"/>
</dbReference>
<feature type="region of interest" description="Disordered" evidence="12">
    <location>
        <begin position="329"/>
        <end position="348"/>
    </location>
</feature>
<feature type="active site" evidence="11">
    <location>
        <position position="942"/>
    </location>
</feature>
<feature type="compositionally biased region" description="Basic residues" evidence="12">
    <location>
        <begin position="333"/>
        <end position="343"/>
    </location>
</feature>
<feature type="active site" description="Proton acceptor" evidence="10">
    <location>
        <position position="808"/>
    </location>
</feature>
<feature type="binding site" evidence="10">
    <location>
        <position position="1140"/>
    </location>
    <ligand>
        <name>GTP</name>
        <dbReference type="ChEBI" id="CHEBI:37565"/>
    </ligand>
</feature>
<organism evidence="14 15">
    <name type="scientific">Phaeomoniella chlamydospora</name>
    <name type="common">Phaeoacremonium chlamydosporum</name>
    <dbReference type="NCBI Taxonomy" id="158046"/>
    <lineage>
        <taxon>Eukaryota</taxon>
        <taxon>Fungi</taxon>
        <taxon>Dikarya</taxon>
        <taxon>Ascomycota</taxon>
        <taxon>Pezizomycotina</taxon>
        <taxon>Eurotiomycetes</taxon>
        <taxon>Chaetothyriomycetidae</taxon>
        <taxon>Phaeomoniellales</taxon>
        <taxon>Phaeomoniellaceae</taxon>
        <taxon>Phaeomoniella</taxon>
    </lineage>
</organism>
<dbReference type="InterPro" id="IPR042111">
    <property type="entry name" value="Adenylosuccinate_synth_dom3"/>
</dbReference>
<feature type="binding site" evidence="10">
    <location>
        <position position="1138"/>
    </location>
    <ligand>
        <name>IMP</name>
        <dbReference type="ChEBI" id="CHEBI:58053"/>
    </ligand>
</feature>
<dbReference type="AlphaFoldDB" id="A0A0G2HJV5"/>
<comment type="pathway">
    <text evidence="10">Purine metabolism; AMP biosynthesis via de novo pathway; AMP from IMP: step 1/2.</text>
</comment>
<dbReference type="GO" id="GO:0046040">
    <property type="term" value="P:IMP metabolic process"/>
    <property type="evidence" value="ECO:0007669"/>
    <property type="project" value="TreeGrafter"/>
</dbReference>
<feature type="binding site" evidence="10">
    <location>
        <position position="1043"/>
    </location>
    <ligand>
        <name>IMP</name>
        <dbReference type="ChEBI" id="CHEBI:58053"/>
    </ligand>
</feature>
<dbReference type="OrthoDB" id="10265645at2759"/>
<evidence type="ECO:0000256" key="9">
    <source>
        <dbReference type="ARBA" id="ARBA00023134"/>
    </source>
</evidence>
<evidence type="ECO:0000259" key="13">
    <source>
        <dbReference type="Pfam" id="PF19031"/>
    </source>
</evidence>
<dbReference type="EC" id="6.3.4.4" evidence="10"/>
<evidence type="ECO:0000313" key="14">
    <source>
        <dbReference type="EMBL" id="KKY28620.1"/>
    </source>
</evidence>
<comment type="subcellular location">
    <subcellularLocation>
        <location evidence="10">Cytoplasm</location>
    </subcellularLocation>
</comment>
<dbReference type="PANTHER" id="PTHR11846">
    <property type="entry name" value="ADENYLOSUCCINATE SYNTHETASE"/>
    <property type="match status" value="1"/>
</dbReference>
<feature type="binding site" evidence="10">
    <location>
        <position position="931"/>
    </location>
    <ligand>
        <name>IMP</name>
        <dbReference type="ChEBI" id="CHEBI:58053"/>
    </ligand>
</feature>
<comment type="function">
    <text evidence="10">Plays an important role in the de novo pathway and in the salvage pathway of purine nucleotide biosynthesis. Catalyzes the first commited step in the biosynthesis of AMP from IMP.</text>
</comment>
<dbReference type="CDD" id="cd03108">
    <property type="entry name" value="AdSS"/>
    <property type="match status" value="1"/>
</dbReference>
<comment type="cofactor">
    <cofactor evidence="10">
        <name>Mg(2+)</name>
        <dbReference type="ChEBI" id="CHEBI:18420"/>
    </cofactor>
    <text evidence="10">Binds 1 Mg(2+) ion per subunit.</text>
</comment>
<feature type="domain" description="CCZ1/INTU/HSP4 first Longin" evidence="13">
    <location>
        <begin position="19"/>
        <end position="123"/>
    </location>
</feature>
<keyword evidence="7 10" id="KW-0658">Purine biosynthesis</keyword>
<keyword evidence="3 10" id="KW-0963">Cytoplasm</keyword>
<evidence type="ECO:0000256" key="5">
    <source>
        <dbReference type="ARBA" id="ARBA00022723"/>
    </source>
</evidence>
<feature type="active site" description="Proton donor" evidence="10">
    <location>
        <position position="836"/>
    </location>
</feature>
<evidence type="ECO:0000256" key="7">
    <source>
        <dbReference type="ARBA" id="ARBA00022755"/>
    </source>
</evidence>
<dbReference type="InterPro" id="IPR033128">
    <property type="entry name" value="Adenylosuccin_syn_Lys_AS"/>
</dbReference>
<dbReference type="NCBIfam" id="TIGR00184">
    <property type="entry name" value="purA"/>
    <property type="match status" value="1"/>
</dbReference>
<feature type="compositionally biased region" description="Basic and acidic residues" evidence="12">
    <location>
        <begin position="470"/>
        <end position="482"/>
    </location>
</feature>
<evidence type="ECO:0000256" key="10">
    <source>
        <dbReference type="HAMAP-Rule" id="MF_03125"/>
    </source>
</evidence>
<comment type="caution">
    <text evidence="14">The sequence shown here is derived from an EMBL/GenBank/DDBJ whole genome shotgun (WGS) entry which is preliminary data.</text>
</comment>
<evidence type="ECO:0000256" key="3">
    <source>
        <dbReference type="ARBA" id="ARBA00022490"/>
    </source>
</evidence>
<dbReference type="Gene3D" id="1.10.300.10">
    <property type="entry name" value="Adenylosuccinate Synthetase, subunit A, domain 2"/>
    <property type="match status" value="1"/>
</dbReference>
<dbReference type="Gene3D" id="3.40.440.10">
    <property type="entry name" value="Adenylosuccinate Synthetase, subunit A, domain 1"/>
    <property type="match status" value="1"/>
</dbReference>
<dbReference type="SUPFAM" id="SSF52540">
    <property type="entry name" value="P-loop containing nucleoside triphosphate hydrolases"/>
    <property type="match status" value="1"/>
</dbReference>
<dbReference type="GO" id="GO:0005737">
    <property type="term" value="C:cytoplasm"/>
    <property type="evidence" value="ECO:0007669"/>
    <property type="project" value="UniProtKB-SubCell"/>
</dbReference>
<dbReference type="EMBL" id="LCWF01000010">
    <property type="protein sequence ID" value="KKY28620.1"/>
    <property type="molecule type" value="Genomic_DNA"/>
</dbReference>
<dbReference type="InterPro" id="IPR042110">
    <property type="entry name" value="Adenylosuccinate_synth_dom2"/>
</dbReference>
<keyword evidence="5 10" id="KW-0479">Metal-binding</keyword>
<dbReference type="InterPro" id="IPR042109">
    <property type="entry name" value="Adenylosuccinate_synth_dom1"/>
</dbReference>
<reference evidence="14 15" key="2">
    <citation type="submission" date="2015-05" db="EMBL/GenBank/DDBJ databases">
        <authorList>
            <person name="Morales-Cruz A."/>
            <person name="Amrine K.C."/>
            <person name="Cantu D."/>
        </authorList>
    </citation>
    <scope>NUCLEOTIDE SEQUENCE [LARGE SCALE GENOMIC DNA]</scope>
    <source>
        <strain evidence="14">UCRPC4</strain>
    </source>
</reference>
<gene>
    <name evidence="14" type="ORF">UCRPC4_g00425</name>
</gene>
<dbReference type="NCBIfam" id="NF002223">
    <property type="entry name" value="PRK01117.1"/>
    <property type="match status" value="1"/>
</dbReference>
<name>A0A0G2HJV5_PHACM</name>
<dbReference type="InterPro" id="IPR001114">
    <property type="entry name" value="Adenylosuccinate_synthetase"/>
</dbReference>
<dbReference type="GO" id="GO:0005525">
    <property type="term" value="F:GTP binding"/>
    <property type="evidence" value="ECO:0007669"/>
    <property type="project" value="UniProtKB-UniRule"/>
</dbReference>
<dbReference type="Pfam" id="PF00709">
    <property type="entry name" value="Adenylsucc_synt"/>
    <property type="match status" value="1"/>
</dbReference>
<keyword evidence="8 10" id="KW-0460">Magnesium</keyword>
<dbReference type="InterPro" id="IPR027417">
    <property type="entry name" value="P-loop_NTPase"/>
</dbReference>
<dbReference type="GO" id="GO:0016192">
    <property type="term" value="P:vesicle-mediated transport"/>
    <property type="evidence" value="ECO:0007669"/>
    <property type="project" value="InterPro"/>
</dbReference>
<proteinExistence type="inferred from homology"/>
<reference evidence="14 15" key="1">
    <citation type="submission" date="2015-05" db="EMBL/GenBank/DDBJ databases">
        <title>Distinctive expansion of gene families associated with plant cell wall degradation and secondary metabolism in the genomes of grapevine trunk pathogens.</title>
        <authorList>
            <person name="Lawrence D.P."/>
            <person name="Travadon R."/>
            <person name="Rolshausen P.E."/>
            <person name="Baumgartner K."/>
        </authorList>
    </citation>
    <scope>NUCLEOTIDE SEQUENCE [LARGE SCALE GENOMIC DNA]</scope>
    <source>
        <strain evidence="14">UCRPC4</strain>
    </source>
</reference>
<feature type="binding site" evidence="10">
    <location>
        <begin position="1166"/>
        <end position="1168"/>
    </location>
    <ligand>
        <name>GTP</name>
        <dbReference type="ChEBI" id="CHEBI:37565"/>
    </ligand>
</feature>
<keyword evidence="9 10" id="KW-0342">GTP-binding</keyword>
<comment type="subunit">
    <text evidence="2 10">Homodimer.</text>
</comment>
<feature type="binding site" evidence="10">
    <location>
        <begin position="835"/>
        <end position="837"/>
    </location>
    <ligand>
        <name>GTP</name>
        <dbReference type="ChEBI" id="CHEBI:37565"/>
    </ligand>
</feature>
<evidence type="ECO:0000256" key="4">
    <source>
        <dbReference type="ARBA" id="ARBA00022598"/>
    </source>
</evidence>
<evidence type="ECO:0000256" key="8">
    <source>
        <dbReference type="ARBA" id="ARBA00022842"/>
    </source>
</evidence>
<dbReference type="FunFam" id="3.90.170.10:FF:000001">
    <property type="entry name" value="Adenylosuccinate synthetase"/>
    <property type="match status" value="1"/>
</dbReference>
<dbReference type="HAMAP" id="MF_00011">
    <property type="entry name" value="Adenylosucc_synth"/>
    <property type="match status" value="1"/>
</dbReference>
<dbReference type="GO" id="GO:0004019">
    <property type="term" value="F:adenylosuccinate synthase activity"/>
    <property type="evidence" value="ECO:0007669"/>
    <property type="project" value="UniProtKB-UniRule"/>
</dbReference>
<evidence type="ECO:0000313" key="15">
    <source>
        <dbReference type="Proteomes" id="UP000053317"/>
    </source>
</evidence>
<evidence type="ECO:0000256" key="12">
    <source>
        <dbReference type="SAM" id="MobiDB-lite"/>
    </source>
</evidence>
<feature type="binding site" evidence="10">
    <location>
        <begin position="1248"/>
        <end position="1250"/>
    </location>
    <ligand>
        <name>GTP</name>
        <dbReference type="ChEBI" id="CHEBI:37565"/>
    </ligand>
</feature>
<protein>
    <recommendedName>
        <fullName evidence="10">Adenylosuccinate synthetase</fullName>
        <shortName evidence="10">AMPSase</shortName>
        <shortName evidence="10">AdSS</shortName>
        <ecNumber evidence="10">6.3.4.4</ecNumber>
    </recommendedName>
    <alternativeName>
        <fullName evidence="10">IMP--aspartate ligase</fullName>
    </alternativeName>
</protein>
<feature type="region of interest" description="Disordered" evidence="12">
    <location>
        <begin position="384"/>
        <end position="425"/>
    </location>
</feature>
<dbReference type="SMART" id="SM00788">
    <property type="entry name" value="Adenylsucc_synt"/>
    <property type="match status" value="1"/>
</dbReference>
<keyword evidence="15" id="KW-1185">Reference proteome</keyword>
<feature type="binding site" evidence="10">
    <location>
        <begin position="1134"/>
        <end position="1140"/>
    </location>
    <ligand>
        <name>substrate</name>
    </ligand>
</feature>
<dbReference type="Proteomes" id="UP000053317">
    <property type="component" value="Unassembled WGS sequence"/>
</dbReference>
<accession>A0A0G2HJV5</accession>
<keyword evidence="6 10" id="KW-0547">Nucleotide-binding</keyword>
<dbReference type="PANTHER" id="PTHR11846:SF0">
    <property type="entry name" value="ADENYLOSUCCINATE SYNTHETASE"/>
    <property type="match status" value="1"/>
</dbReference>
<comment type="function">
    <text evidence="1">Plays an important role in the de novo pathway and in the salvage pathway of purine nucleotide biosynthesis. Catalyzes the first committed step in the biosynthesis of AMP from IMP.</text>
</comment>
<feature type="binding site" evidence="10">
    <location>
        <position position="945"/>
    </location>
    <ligand>
        <name>IMP</name>
        <dbReference type="ChEBI" id="CHEBI:58053"/>
        <note>ligand shared between dimeric partners</note>
    </ligand>
</feature>
<dbReference type="Gene3D" id="3.90.170.10">
    <property type="entry name" value="Adenylosuccinate Synthetase, subunit A, domain 3"/>
    <property type="match status" value="1"/>
</dbReference>
<dbReference type="GO" id="GO:0044208">
    <property type="term" value="P:'de novo' AMP biosynthetic process"/>
    <property type="evidence" value="ECO:0007669"/>
    <property type="project" value="UniProtKB-UniRule"/>
</dbReference>
<evidence type="ECO:0000256" key="6">
    <source>
        <dbReference type="ARBA" id="ARBA00022741"/>
    </source>
</evidence>
<feature type="compositionally biased region" description="Basic and acidic residues" evidence="12">
    <location>
        <begin position="450"/>
        <end position="462"/>
    </location>
</feature>
<sequence length="1259" mass="139199">MTSSFASSEATTIIPAELSFLTIYNPSLADNDENLRDQIVFYTSKDTRARGKRNVGNEDEETALREEENEKLRQVGLAQGMVNFARNFSDGKAVDTVETEKSRVILHELEPGWWILASIHLTQLSSSRNSSDGEPKFEYSSREVAPPQLLLRQLTRAHSIFMLHHSATLNDLFSRLGRQKFCSLLERFWSRFIWNWNVLLHGNPAVDIFNGTKLAAGGELGIGVGEEEWGSGEREVLEDFVSRTDGLVDLVVSRFGDAPPPKADAEKESHSAITKVEEPWLGADIDPRPSDGVLFSGVGTLSRQSLTTVSHWMEWIYRYGSNAYGVGENPASAHRRRRKKTPRHSQDFSGRVAVVRGPKSVRRTAIMNNATAPGIPPPLVRTVEKSLQTATAKALDESDAPKLGNQQPQANPVAGPEANTSTSGTDTMMKYLTLGYGSAWSLPTKTFQVRQKDNKETEREPEQNDGDSPEAEHDKPEEKEDTPLSLVDPTPEVSDDESQVFKQRLEESMGKFIIGLTGDLENDIEETDEPKDDSAPREQRILVRIINVETTRELPTIGPWNDRQNGDPEGPGFRHHKLQVAVYVHQPFIFTFLYVLHTPSLSYPSFYRSIHHQLGPLQKPLLNSTDPAKVAQRIEAAMGETHSIASSTTHSIHDLVFDPRKLTVHTSIANIPVPGTLAAEGLIQSSSGSWLTLGIPTGSSTVRPPAGSPSSSLSPWTRVDALNVHMQILNTYIATRSLPHEFERTAKTSRGWWVLWMRIPQSAKQSDENNQPEEAFLVRQSTEAVSRGKERKVSSKGSWLVRDREWGDEGKGKLVDILAQKATLCCRAAGGNNAGHTIVVNNTTYDFHILPSGLINPSCKVNLIGAGCVVHVPSFFKELDALAAKGLEGVRDRILISDRAHICFDLHVAVDGIVEDTTAKIDGGKGKIGTTRKGIGPCYSDKVARRGVPFWMLVGEGDRWETRLRDLEKAYRKLYGDVALQDYDLEDEIKRFRQYREELAPFIIQQTPLLSSASSPLAQVATQDGFASWQKPQEHNILIEGANAILLDVDHGTYPFVTSSSTGLGGVFTGLAGLSPLALTTPGSSIVGVVKAYTTRVGSGPFPTELDAAAHPDLEPSEYAYGEALQRIGREYGVTTGRKRRCGWLDLVIVKYSAQVNCYTAINLTKLDILDSFDEIRVATSYSLDGQEVDTFPADLDQMARLKVNYKTFPGWKTETTGAKTFGDLPPKAKEYVEFIEKEVGVPVKWIGTGPKREDMVVR</sequence>
<dbReference type="PROSITE" id="PS00513">
    <property type="entry name" value="ADENYLOSUCCIN_SYN_2"/>
    <property type="match status" value="1"/>
</dbReference>
<feature type="binding site" evidence="10">
    <location>
        <begin position="807"/>
        <end position="813"/>
    </location>
    <ligand>
        <name>GTP</name>
        <dbReference type="ChEBI" id="CHEBI:37565"/>
    </ligand>
</feature>
<comment type="similarity">
    <text evidence="10">Belongs to the adenylosuccinate synthetase family.</text>
</comment>
<evidence type="ECO:0000256" key="1">
    <source>
        <dbReference type="ARBA" id="ARBA00003779"/>
    </source>
</evidence>
<feature type="binding site" evidence="10">
    <location>
        <position position="1058"/>
    </location>
    <ligand>
        <name>IMP</name>
        <dbReference type="ChEBI" id="CHEBI:58053"/>
    </ligand>
</feature>
<feature type="region of interest" description="Disordered" evidence="12">
    <location>
        <begin position="448"/>
        <end position="498"/>
    </location>
</feature>
<feature type="binding site" evidence="10">
    <location>
        <begin position="833"/>
        <end position="836"/>
    </location>
    <ligand>
        <name>IMP</name>
        <dbReference type="ChEBI" id="CHEBI:58053"/>
    </ligand>
</feature>